<organism evidence="2 3">
    <name type="scientific">Novymonas esmeraldas</name>
    <dbReference type="NCBI Taxonomy" id="1808958"/>
    <lineage>
        <taxon>Eukaryota</taxon>
        <taxon>Discoba</taxon>
        <taxon>Euglenozoa</taxon>
        <taxon>Kinetoplastea</taxon>
        <taxon>Metakinetoplastina</taxon>
        <taxon>Trypanosomatida</taxon>
        <taxon>Trypanosomatidae</taxon>
        <taxon>Novymonas</taxon>
    </lineage>
</organism>
<feature type="region of interest" description="Disordered" evidence="1">
    <location>
        <begin position="175"/>
        <end position="194"/>
    </location>
</feature>
<name>A0AAW0ENE2_9TRYP</name>
<dbReference type="EMBL" id="JAECZO010000056">
    <property type="protein sequence ID" value="KAK7195572.1"/>
    <property type="molecule type" value="Genomic_DNA"/>
</dbReference>
<gene>
    <name evidence="2" type="ORF">NESM_000485600</name>
</gene>
<dbReference type="AlphaFoldDB" id="A0AAW0ENE2"/>
<evidence type="ECO:0000313" key="2">
    <source>
        <dbReference type="EMBL" id="KAK7195572.1"/>
    </source>
</evidence>
<accession>A0AAW0ENE2</accession>
<evidence type="ECO:0008006" key="4">
    <source>
        <dbReference type="Google" id="ProtNLM"/>
    </source>
</evidence>
<evidence type="ECO:0000313" key="3">
    <source>
        <dbReference type="Proteomes" id="UP001430356"/>
    </source>
</evidence>
<comment type="caution">
    <text evidence="2">The sequence shown here is derived from an EMBL/GenBank/DDBJ whole genome shotgun (WGS) entry which is preliminary data.</text>
</comment>
<feature type="compositionally biased region" description="Low complexity" evidence="1">
    <location>
        <begin position="10"/>
        <end position="24"/>
    </location>
</feature>
<protein>
    <recommendedName>
        <fullName evidence="4">GRAM domain-containing protein</fullName>
    </recommendedName>
</protein>
<proteinExistence type="predicted"/>
<evidence type="ECO:0000256" key="1">
    <source>
        <dbReference type="SAM" id="MobiDB-lite"/>
    </source>
</evidence>
<sequence length="339" mass="35509">MPRFFSRGQPAATSSPTPAAATATVGTGEEGLPYHRAAALTYRIAPYPSDSIDGVLEALLALAADKRDPTGGKLGNTADTAQGAASATWLSRAWGHVVGSPMSHLLQARQSTFVEAFSRQLELHPAQESSTVMASCQCSIVSNGNLHPGLLFATNCALYFCSSTTESTPAAVSAATSPGATLSSSAPGRDGEAEEGTHYIKERVLFTDIASVLPSIALEQHGTTTPFIQGIPSGVVAPTALQVFTVQLSTVLQFVGLHNVAVKPARRSAADAARESGDAPPSAPCTDVVRRGEDGLVHALPPHLDTLKFSALVFRLWATRLRELGRPLEHPAAQYAQPH</sequence>
<feature type="region of interest" description="Disordered" evidence="1">
    <location>
        <begin position="1"/>
        <end position="27"/>
    </location>
</feature>
<reference evidence="2 3" key="1">
    <citation type="journal article" date="2021" name="MBio">
        <title>A New Model Trypanosomatid, Novymonas esmeraldas: Genomic Perception of Its 'Candidatus Pandoraea novymonadis' Endosymbiont.</title>
        <authorList>
            <person name="Zakharova A."/>
            <person name="Saura A."/>
            <person name="Butenko A."/>
            <person name="Podesvova L."/>
            <person name="Warmusova S."/>
            <person name="Kostygov A.Y."/>
            <person name="Nenarokova A."/>
            <person name="Lukes J."/>
            <person name="Opperdoes F.R."/>
            <person name="Yurchenko V."/>
        </authorList>
    </citation>
    <scope>NUCLEOTIDE SEQUENCE [LARGE SCALE GENOMIC DNA]</scope>
    <source>
        <strain evidence="2 3">E262AT.01</strain>
    </source>
</reference>
<dbReference type="Proteomes" id="UP001430356">
    <property type="component" value="Unassembled WGS sequence"/>
</dbReference>
<keyword evidence="3" id="KW-1185">Reference proteome</keyword>